<dbReference type="EMBL" id="CP060714">
    <property type="protein sequence ID" value="QNN56416.1"/>
    <property type="molecule type" value="Genomic_DNA"/>
</dbReference>
<feature type="domain" description="IPTL-CTERM protein sorting" evidence="2">
    <location>
        <begin position="905"/>
        <end position="932"/>
    </location>
</feature>
<accession>A0A7G9RLE1</accession>
<protein>
    <submittedName>
        <fullName evidence="3">Putative Ig domain-containing protein</fullName>
    </submittedName>
</protein>
<sequence length="936" mass="98279">MDSMKTTPPDGADTVRRIVHWLAMMAGVVLLQACGNAVKPSWIETPLVADAYRTASNSNSHYAPRESRLLVNRDASTQLKFSYATLPGGSMFKLLVDSTKNEASVTPESYTLNSSKVASARLVLYVDKVTTPGYLKIASAHKVGADCFAREDEEPAGCDQVVQNTAGGGASGGAATDADHPAEPLCITERGFYSFDVTSLVKDRMDKNVESMFTVSAIPGACPGAATPASTPTPDAEYSSFEFASKEQEVGAAHVMHQPQLLISLTDAAGYTQRATSTTSVRQSSTDPAVASQNFSQDENLSMSGAPGNRAYALVDGSTLNLGGDSLRNSLIFAGPVKGKQSLILFVNTPVQDASGISPEVSFFHRASIDQTNPVRSWNDGWSEPPPQDRMAVLALDRDVPNQQLLLDTSKPYLDSLANAFVRDASAPNIAYAGTTNLQQPLSMDSDNNTRTAHGPRLVTVLVDESEPEQSLFSVQAMFDQHDSRYSLSYDVSVSSVRARLGQLFVRQDAPTLKISPWARWKKISRPYITPINIIVPTAGASAVMATDPNPADQDPPDSKESMGYQLKNARANRSVGRYQGIVSMPGHNLRTVIEFENLPLPVPMLSGPATVDTPPGSTVLTMEANAPVPLRLNVVDPVGEHIDDTTQWLITSSHPADTMPGVIRQTDGSVAFAATFSGLGTRTLTVTSQGDSSITATLDVTVNQGTLAGQIITFTTSPPAEAVVGGRYTVAAKGGASGNPVVFTVEGTCTMADNVVNFVGAGTCTINADQAGNASYAPAARVQQTFTIVLPRLAITTTSLGSLEVGKAYRLALTASGGVPPYTWTATDGGKPLPAGLSLSADGVLSGTPSTAGDYTSLVTVTDSSAAPQVATQRVGVTQAKAAAVTVSQVFSGTVAAVGAVTVTPVPTLRQWALALLSMVLAGCAAVGVRRVRGR</sequence>
<evidence type="ECO:0000313" key="4">
    <source>
        <dbReference type="Proteomes" id="UP000515811"/>
    </source>
</evidence>
<dbReference type="SUPFAM" id="SSF49313">
    <property type="entry name" value="Cadherin-like"/>
    <property type="match status" value="1"/>
</dbReference>
<keyword evidence="1" id="KW-1133">Transmembrane helix</keyword>
<evidence type="ECO:0000313" key="3">
    <source>
        <dbReference type="EMBL" id="QNN56416.1"/>
    </source>
</evidence>
<dbReference type="PROSITE" id="PS51257">
    <property type="entry name" value="PROKAR_LIPOPROTEIN"/>
    <property type="match status" value="1"/>
</dbReference>
<dbReference type="Pfam" id="PF18203">
    <property type="entry name" value="IPTL-CTERM"/>
    <property type="match status" value="1"/>
</dbReference>
<dbReference type="InterPro" id="IPR015919">
    <property type="entry name" value="Cadherin-like_sf"/>
</dbReference>
<name>A0A7G9RLE1_9BURK</name>
<dbReference type="Proteomes" id="UP000515811">
    <property type="component" value="Chromosome"/>
</dbReference>
<keyword evidence="4" id="KW-1185">Reference proteome</keyword>
<feature type="transmembrane region" description="Helical" evidence="1">
    <location>
        <begin position="913"/>
        <end position="930"/>
    </location>
</feature>
<gene>
    <name evidence="3" type="ORF">H9K76_17990</name>
</gene>
<dbReference type="InterPro" id="IPR013783">
    <property type="entry name" value="Ig-like_fold"/>
</dbReference>
<dbReference type="GO" id="GO:0016020">
    <property type="term" value="C:membrane"/>
    <property type="evidence" value="ECO:0007669"/>
    <property type="project" value="InterPro"/>
</dbReference>
<dbReference type="Gene3D" id="2.60.40.10">
    <property type="entry name" value="Immunoglobulins"/>
    <property type="match status" value="1"/>
</dbReference>
<reference evidence="3 4" key="1">
    <citation type="submission" date="2020-08" db="EMBL/GenBank/DDBJ databases">
        <title>Genome sequence of Diaphorobacter ruginosibacter DSM 27467T.</title>
        <authorList>
            <person name="Hyun D.-W."/>
            <person name="Bae J.-W."/>
        </authorList>
    </citation>
    <scope>NUCLEOTIDE SEQUENCE [LARGE SCALE GENOMIC DNA]</scope>
    <source>
        <strain evidence="3 4">DSM 27467</strain>
    </source>
</reference>
<proteinExistence type="predicted"/>
<dbReference type="GO" id="GO:0005509">
    <property type="term" value="F:calcium ion binding"/>
    <property type="evidence" value="ECO:0007669"/>
    <property type="project" value="InterPro"/>
</dbReference>
<keyword evidence="1" id="KW-0812">Transmembrane</keyword>
<dbReference type="InterPro" id="IPR026442">
    <property type="entry name" value="IPTL_CTERM"/>
</dbReference>
<keyword evidence="1" id="KW-0472">Membrane</keyword>
<dbReference type="RefSeq" id="WP_187596682.1">
    <property type="nucleotide sequence ID" value="NZ_CP060714.1"/>
</dbReference>
<evidence type="ECO:0000259" key="2">
    <source>
        <dbReference type="Pfam" id="PF18203"/>
    </source>
</evidence>
<dbReference type="Pfam" id="PF05345">
    <property type="entry name" value="He_PIG"/>
    <property type="match status" value="1"/>
</dbReference>
<evidence type="ECO:0000256" key="1">
    <source>
        <dbReference type="SAM" id="Phobius"/>
    </source>
</evidence>
<organism evidence="3 4">
    <name type="scientific">Diaphorobacter ruginosibacter</name>
    <dbReference type="NCBI Taxonomy" id="1715720"/>
    <lineage>
        <taxon>Bacteria</taxon>
        <taxon>Pseudomonadati</taxon>
        <taxon>Pseudomonadota</taxon>
        <taxon>Betaproteobacteria</taxon>
        <taxon>Burkholderiales</taxon>
        <taxon>Comamonadaceae</taxon>
        <taxon>Diaphorobacter</taxon>
    </lineage>
</organism>
<dbReference type="KEGG" id="drg:H9K76_17990"/>
<dbReference type="AlphaFoldDB" id="A0A7G9RLE1"/>